<evidence type="ECO:0000256" key="1">
    <source>
        <dbReference type="ARBA" id="ARBA00006270"/>
    </source>
</evidence>
<keyword evidence="2 7" id="KW-0547">Nucleotide-binding</keyword>
<dbReference type="AlphaFoldDB" id="A0A8C9RPN5"/>
<dbReference type="GO" id="GO:0090385">
    <property type="term" value="P:phagosome-lysosome fusion"/>
    <property type="evidence" value="ECO:0007669"/>
    <property type="project" value="TreeGrafter"/>
</dbReference>
<keyword evidence="9" id="KW-1185">Reference proteome</keyword>
<dbReference type="FunFam" id="3.40.50.300:FF:000222">
    <property type="entry name" value="RAB32, member RAS oncogene family"/>
    <property type="match status" value="1"/>
</dbReference>
<name>A0A8C9RPN5_SCLFO</name>
<reference evidence="8" key="2">
    <citation type="submission" date="2025-08" db="UniProtKB">
        <authorList>
            <consortium name="Ensembl"/>
        </authorList>
    </citation>
    <scope>IDENTIFICATION</scope>
</reference>
<dbReference type="CDD" id="cd04107">
    <property type="entry name" value="Rab32_Rab38"/>
    <property type="match status" value="1"/>
</dbReference>
<dbReference type="SMART" id="SM00173">
    <property type="entry name" value="RAS"/>
    <property type="match status" value="1"/>
</dbReference>
<dbReference type="PROSITE" id="PS51419">
    <property type="entry name" value="RAB"/>
    <property type="match status" value="1"/>
</dbReference>
<protein>
    <recommendedName>
        <fullName evidence="7">Ras-related protein Rab</fullName>
    </recommendedName>
</protein>
<dbReference type="GO" id="GO:0016020">
    <property type="term" value="C:membrane"/>
    <property type="evidence" value="ECO:0007669"/>
    <property type="project" value="UniProtKB-SubCell"/>
</dbReference>
<dbReference type="Gene3D" id="3.40.50.300">
    <property type="entry name" value="P-loop containing nucleotide triphosphate hydrolases"/>
    <property type="match status" value="1"/>
</dbReference>
<dbReference type="GO" id="GO:0005764">
    <property type="term" value="C:lysosome"/>
    <property type="evidence" value="ECO:0007669"/>
    <property type="project" value="TreeGrafter"/>
</dbReference>
<comment type="similarity">
    <text evidence="1 7">Belongs to the small GTPase superfamily. Rab family.</text>
</comment>
<dbReference type="NCBIfam" id="TIGR00231">
    <property type="entry name" value="small_GTP"/>
    <property type="match status" value="1"/>
</dbReference>
<accession>A0A8C9RPN5</accession>
<dbReference type="GO" id="GO:0005525">
    <property type="term" value="F:GTP binding"/>
    <property type="evidence" value="ECO:0007669"/>
    <property type="project" value="UniProtKB-UniRule"/>
</dbReference>
<reference evidence="8 9" key="1">
    <citation type="submission" date="2019-04" db="EMBL/GenBank/DDBJ databases">
        <authorList>
            <consortium name="Wellcome Sanger Institute Data Sharing"/>
        </authorList>
    </citation>
    <scope>NUCLEOTIDE SEQUENCE [LARGE SCALE GENOMIC DNA]</scope>
</reference>
<dbReference type="PANTHER" id="PTHR47981">
    <property type="entry name" value="RAB FAMILY"/>
    <property type="match status" value="1"/>
</dbReference>
<dbReference type="PRINTS" id="PR00449">
    <property type="entry name" value="RASTRNSFRMNG"/>
</dbReference>
<dbReference type="Ensembl" id="ENSSFOT00015019572.2">
    <property type="protein sequence ID" value="ENSSFOP00015019347.1"/>
    <property type="gene ID" value="ENSSFOG00015012454.2"/>
</dbReference>
<evidence type="ECO:0000256" key="3">
    <source>
        <dbReference type="ARBA" id="ARBA00023134"/>
    </source>
</evidence>
<keyword evidence="4 7" id="KW-0449">Lipoprotein</keyword>
<dbReference type="SMART" id="SM00174">
    <property type="entry name" value="RHO"/>
    <property type="match status" value="1"/>
</dbReference>
<dbReference type="SMART" id="SM00176">
    <property type="entry name" value="RAN"/>
    <property type="match status" value="1"/>
</dbReference>
<evidence type="ECO:0000256" key="5">
    <source>
        <dbReference type="ARBA" id="ARBA00023289"/>
    </source>
</evidence>
<dbReference type="PROSITE" id="PS51421">
    <property type="entry name" value="RAS"/>
    <property type="match status" value="1"/>
</dbReference>
<evidence type="ECO:0000313" key="9">
    <source>
        <dbReference type="Proteomes" id="UP000694397"/>
    </source>
</evidence>
<evidence type="ECO:0000256" key="6">
    <source>
        <dbReference type="ARBA" id="ARBA00046278"/>
    </source>
</evidence>
<dbReference type="GO" id="GO:0045335">
    <property type="term" value="C:phagocytic vesicle"/>
    <property type="evidence" value="ECO:0007669"/>
    <property type="project" value="TreeGrafter"/>
</dbReference>
<dbReference type="InterPro" id="IPR027417">
    <property type="entry name" value="P-loop_NTPase"/>
</dbReference>
<organism evidence="8 9">
    <name type="scientific">Scleropages formosus</name>
    <name type="common">Asian bonytongue</name>
    <name type="synonym">Osteoglossum formosum</name>
    <dbReference type="NCBI Taxonomy" id="113540"/>
    <lineage>
        <taxon>Eukaryota</taxon>
        <taxon>Metazoa</taxon>
        <taxon>Chordata</taxon>
        <taxon>Craniata</taxon>
        <taxon>Vertebrata</taxon>
        <taxon>Euteleostomi</taxon>
        <taxon>Actinopterygii</taxon>
        <taxon>Neopterygii</taxon>
        <taxon>Teleostei</taxon>
        <taxon>Osteoglossocephala</taxon>
        <taxon>Osteoglossomorpha</taxon>
        <taxon>Osteoglossiformes</taxon>
        <taxon>Osteoglossidae</taxon>
        <taxon>Scleropages</taxon>
    </lineage>
</organism>
<dbReference type="GeneTree" id="ENSGT00940000159363"/>
<evidence type="ECO:0000313" key="8">
    <source>
        <dbReference type="Ensembl" id="ENSSFOP00015019347.1"/>
    </source>
</evidence>
<dbReference type="InterPro" id="IPR001806">
    <property type="entry name" value="Small_GTPase"/>
</dbReference>
<dbReference type="GO" id="GO:0003924">
    <property type="term" value="F:GTPase activity"/>
    <property type="evidence" value="ECO:0007669"/>
    <property type="project" value="UniProtKB-UniRule"/>
</dbReference>
<dbReference type="SUPFAM" id="SSF52540">
    <property type="entry name" value="P-loop containing nucleoside triphosphate hydrolases"/>
    <property type="match status" value="1"/>
</dbReference>
<dbReference type="OrthoDB" id="245989at2759"/>
<comment type="function">
    <text evidence="7">The small GTPases Rab are key regulators in vesicle trafficking.</text>
</comment>
<keyword evidence="5 7" id="KW-0636">Prenylation</keyword>
<keyword evidence="7" id="KW-0472">Membrane</keyword>
<dbReference type="PROSITE" id="PS51417">
    <property type="entry name" value="ARF"/>
    <property type="match status" value="1"/>
</dbReference>
<keyword evidence="3 7" id="KW-0342">GTP-binding</keyword>
<sequence>MGSHDHLFKVLIVGDGHVGKTSLVHRYVEERFCKSYKSTVGVDFALKVLPWSNTETVRLQLWDIAGQERFTSMTRIYYKEASGCVLMFDVTDPSSFRNCHRWKEDLDSKVRLAGGSPVPCILLANKCDLSPWQVSRESVEAFSESNGFVAWIETSVKENKNISESMRMLVEKMMASRSIAATPEKMGSSFKLNDLATPMASEDGGCCSGLRADP</sequence>
<evidence type="ECO:0000256" key="7">
    <source>
        <dbReference type="RuleBase" id="RU367128"/>
    </source>
</evidence>
<gene>
    <name evidence="8" type="primary">RAB29</name>
</gene>
<dbReference type="InterPro" id="IPR030697">
    <property type="entry name" value="Rab29/Rab38/Rab32"/>
</dbReference>
<dbReference type="PROSITE" id="PS51420">
    <property type="entry name" value="RHO"/>
    <property type="match status" value="1"/>
</dbReference>
<dbReference type="GO" id="GO:0008333">
    <property type="term" value="P:endosome to lysosome transport"/>
    <property type="evidence" value="ECO:0007669"/>
    <property type="project" value="TreeGrafter"/>
</dbReference>
<proteinExistence type="inferred from homology"/>
<dbReference type="GO" id="GO:0005770">
    <property type="term" value="C:late endosome"/>
    <property type="evidence" value="ECO:0007669"/>
    <property type="project" value="TreeGrafter"/>
</dbReference>
<dbReference type="GO" id="GO:0005802">
    <property type="term" value="C:trans-Golgi network"/>
    <property type="evidence" value="ECO:0007669"/>
    <property type="project" value="UniProtKB-UniRule"/>
</dbReference>
<dbReference type="KEGG" id="sfm:108923286"/>
<dbReference type="InterPro" id="IPR005225">
    <property type="entry name" value="Small_GTP-bd"/>
</dbReference>
<dbReference type="Proteomes" id="UP000694397">
    <property type="component" value="Chromosome 2"/>
</dbReference>
<evidence type="ECO:0000256" key="4">
    <source>
        <dbReference type="ARBA" id="ARBA00023288"/>
    </source>
</evidence>
<dbReference type="SMART" id="SM00175">
    <property type="entry name" value="RAB"/>
    <property type="match status" value="1"/>
</dbReference>
<dbReference type="Pfam" id="PF00071">
    <property type="entry name" value="Ras"/>
    <property type="match status" value="1"/>
</dbReference>
<dbReference type="PANTHER" id="PTHR47981:SF42">
    <property type="entry name" value="RAS-RELATED PROTEIN RAB-7L1-LIKE ISOFORM X1"/>
    <property type="match status" value="1"/>
</dbReference>
<comment type="subcellular location">
    <subcellularLocation>
        <location evidence="6">Endomembrane system</location>
        <topology evidence="6">Lipid-anchor</topology>
        <orientation evidence="6">Cytoplasmic side</orientation>
    </subcellularLocation>
    <subcellularLocation>
        <location evidence="7">Membrane</location>
        <topology evidence="7">Lipid-anchor</topology>
    </subcellularLocation>
</comment>
<evidence type="ECO:0000256" key="2">
    <source>
        <dbReference type="ARBA" id="ARBA00022741"/>
    </source>
</evidence>
<reference evidence="8" key="3">
    <citation type="submission" date="2025-09" db="UniProtKB">
        <authorList>
            <consortium name="Ensembl"/>
        </authorList>
    </citation>
    <scope>IDENTIFICATION</scope>
</reference>